<feature type="region of interest" description="Disordered" evidence="5">
    <location>
        <begin position="1"/>
        <end position="22"/>
    </location>
</feature>
<protein>
    <submittedName>
        <fullName evidence="7">Putative ubiquitin-like protease family member</fullName>
    </submittedName>
</protein>
<keyword evidence="3" id="KW-0378">Hydrolase</keyword>
<dbReference type="InterPro" id="IPR003653">
    <property type="entry name" value="Peptidase_C48_C"/>
</dbReference>
<dbReference type="EMBL" id="GL883097">
    <property type="protein sequence ID" value="EGG09564.1"/>
    <property type="molecule type" value="Genomic_DNA"/>
</dbReference>
<sequence>MSSRKRQSNQSPERTKTRILSGVNLPQLRISQKGEYVKKDALLRRRKQRQAVEEKKRKLLHHRLNPKPPWPSNFLGSISTTPFMKNFKEDFDHYDLKVGAEFGLYDQDLRSSILKYPLFDDLLRTSKASWESPRPPEPRLPTYQQLRDRETQIDQKFKSVKKRKWRPRLEKDKMDLVNATLKKPGDISSLPGASCHAHDIRKLEPGTWMNDEICTFYGVMINIRSTEHEKLKADPTYDPKEKFLRAHCFSSFFMPKYQKEGFTGVKRWTKKVDLFQKDVVIFPINLRNVHWTCAAINLRQKRFEFYDSMGHNNELVLECLKEYIQAEHLAKRNEPMDMSEWTFAKTDPPRQNNAYDCGIFMCQIMDCLSRDWGGGDTVFDFSQENMPYMRTKMIYEIVTRKFLEEEWK</sequence>
<dbReference type="RefSeq" id="XP_007407291.1">
    <property type="nucleotide sequence ID" value="XM_007407229.1"/>
</dbReference>
<evidence type="ECO:0000256" key="3">
    <source>
        <dbReference type="ARBA" id="ARBA00022801"/>
    </source>
</evidence>
<dbReference type="GO" id="GO:0016929">
    <property type="term" value="F:deSUMOylase activity"/>
    <property type="evidence" value="ECO:0007669"/>
    <property type="project" value="TreeGrafter"/>
</dbReference>
<dbReference type="SUPFAM" id="SSF54001">
    <property type="entry name" value="Cysteine proteinases"/>
    <property type="match status" value="1"/>
</dbReference>
<dbReference type="GO" id="GO:0006508">
    <property type="term" value="P:proteolysis"/>
    <property type="evidence" value="ECO:0007669"/>
    <property type="project" value="UniProtKB-KW"/>
</dbReference>
<dbReference type="STRING" id="747676.F4RDQ8"/>
<keyword evidence="2 7" id="KW-0645">Protease</keyword>
<feature type="domain" description="Ubiquitin-like protease family profile" evidence="6">
    <location>
        <begin position="193"/>
        <end position="368"/>
    </location>
</feature>
<evidence type="ECO:0000313" key="7">
    <source>
        <dbReference type="EMBL" id="EGG09564.1"/>
    </source>
</evidence>
<dbReference type="InParanoid" id="F4RDQ8"/>
<gene>
    <name evidence="7" type="ORF">MELLADRAFT_123255</name>
</gene>
<dbReference type="GeneID" id="18926310"/>
<dbReference type="Pfam" id="PF02902">
    <property type="entry name" value="Peptidase_C48"/>
    <property type="match status" value="1"/>
</dbReference>
<evidence type="ECO:0000313" key="8">
    <source>
        <dbReference type="Proteomes" id="UP000001072"/>
    </source>
</evidence>
<accession>F4RDQ8</accession>
<keyword evidence="8" id="KW-1185">Reference proteome</keyword>
<evidence type="ECO:0000256" key="5">
    <source>
        <dbReference type="SAM" id="MobiDB-lite"/>
    </source>
</evidence>
<keyword evidence="4" id="KW-0788">Thiol protease</keyword>
<organism evidence="8">
    <name type="scientific">Melampsora larici-populina (strain 98AG31 / pathotype 3-4-7)</name>
    <name type="common">Poplar leaf rust fungus</name>
    <dbReference type="NCBI Taxonomy" id="747676"/>
    <lineage>
        <taxon>Eukaryota</taxon>
        <taxon>Fungi</taxon>
        <taxon>Dikarya</taxon>
        <taxon>Basidiomycota</taxon>
        <taxon>Pucciniomycotina</taxon>
        <taxon>Pucciniomycetes</taxon>
        <taxon>Pucciniales</taxon>
        <taxon>Melampsoraceae</taxon>
        <taxon>Melampsora</taxon>
    </lineage>
</organism>
<evidence type="ECO:0000256" key="2">
    <source>
        <dbReference type="ARBA" id="ARBA00022670"/>
    </source>
</evidence>
<dbReference type="GO" id="GO:0016926">
    <property type="term" value="P:protein desumoylation"/>
    <property type="evidence" value="ECO:0007669"/>
    <property type="project" value="TreeGrafter"/>
</dbReference>
<dbReference type="VEuPathDB" id="FungiDB:MELLADRAFT_123255"/>
<reference evidence="8" key="1">
    <citation type="journal article" date="2011" name="Proc. Natl. Acad. Sci. U.S.A.">
        <title>Obligate biotrophy features unraveled by the genomic analysis of rust fungi.</title>
        <authorList>
            <person name="Duplessis S."/>
            <person name="Cuomo C.A."/>
            <person name="Lin Y.-C."/>
            <person name="Aerts A."/>
            <person name="Tisserant E."/>
            <person name="Veneault-Fourrey C."/>
            <person name="Joly D.L."/>
            <person name="Hacquard S."/>
            <person name="Amselem J."/>
            <person name="Cantarel B.L."/>
            <person name="Chiu R."/>
            <person name="Coutinho P.M."/>
            <person name="Feau N."/>
            <person name="Field M."/>
            <person name="Frey P."/>
            <person name="Gelhaye E."/>
            <person name="Goldberg J."/>
            <person name="Grabherr M.G."/>
            <person name="Kodira C.D."/>
            <person name="Kohler A."/>
            <person name="Kuees U."/>
            <person name="Lindquist E.A."/>
            <person name="Lucas S.M."/>
            <person name="Mago R."/>
            <person name="Mauceli E."/>
            <person name="Morin E."/>
            <person name="Murat C."/>
            <person name="Pangilinan J.L."/>
            <person name="Park R."/>
            <person name="Pearson M."/>
            <person name="Quesneville H."/>
            <person name="Rouhier N."/>
            <person name="Sakthikumar S."/>
            <person name="Salamov A.A."/>
            <person name="Schmutz J."/>
            <person name="Selles B."/>
            <person name="Shapiro H."/>
            <person name="Tanguay P."/>
            <person name="Tuskan G.A."/>
            <person name="Henrissat B."/>
            <person name="Van de Peer Y."/>
            <person name="Rouze P."/>
            <person name="Ellis J.G."/>
            <person name="Dodds P.N."/>
            <person name="Schein J.E."/>
            <person name="Zhong S."/>
            <person name="Hamelin R.C."/>
            <person name="Grigoriev I.V."/>
            <person name="Szabo L.J."/>
            <person name="Martin F."/>
        </authorList>
    </citation>
    <scope>NUCLEOTIDE SEQUENCE [LARGE SCALE GENOMIC DNA]</scope>
    <source>
        <strain evidence="8">98AG31 / pathotype 3-4-7</strain>
    </source>
</reference>
<dbReference type="PANTHER" id="PTHR12606:SF141">
    <property type="entry name" value="GH15225P-RELATED"/>
    <property type="match status" value="1"/>
</dbReference>
<dbReference type="GO" id="GO:0005634">
    <property type="term" value="C:nucleus"/>
    <property type="evidence" value="ECO:0007669"/>
    <property type="project" value="TreeGrafter"/>
</dbReference>
<dbReference type="Gene3D" id="3.40.395.10">
    <property type="entry name" value="Adenoviral Proteinase, Chain A"/>
    <property type="match status" value="1"/>
</dbReference>
<dbReference type="AlphaFoldDB" id="F4RDQ8"/>
<dbReference type="HOGENOM" id="CLU_674516_0_0_1"/>
<name>F4RDQ8_MELLP</name>
<proteinExistence type="inferred from homology"/>
<dbReference type="InterPro" id="IPR038765">
    <property type="entry name" value="Papain-like_cys_pep_sf"/>
</dbReference>
<dbReference type="PROSITE" id="PS50600">
    <property type="entry name" value="ULP_PROTEASE"/>
    <property type="match status" value="1"/>
</dbReference>
<evidence type="ECO:0000256" key="1">
    <source>
        <dbReference type="ARBA" id="ARBA00005234"/>
    </source>
</evidence>
<dbReference type="PANTHER" id="PTHR12606">
    <property type="entry name" value="SENTRIN/SUMO-SPECIFIC PROTEASE"/>
    <property type="match status" value="1"/>
</dbReference>
<comment type="similarity">
    <text evidence="1">Belongs to the peptidase C48 family.</text>
</comment>
<dbReference type="OrthoDB" id="1939479at2759"/>
<evidence type="ECO:0000256" key="4">
    <source>
        <dbReference type="ARBA" id="ARBA00022807"/>
    </source>
</evidence>
<dbReference type="KEGG" id="mlr:MELLADRAFT_123255"/>
<dbReference type="Proteomes" id="UP000001072">
    <property type="component" value="Unassembled WGS sequence"/>
</dbReference>
<evidence type="ECO:0000259" key="6">
    <source>
        <dbReference type="PROSITE" id="PS50600"/>
    </source>
</evidence>
<dbReference type="eggNOG" id="KOG0778">
    <property type="taxonomic scope" value="Eukaryota"/>
</dbReference>